<evidence type="ECO:0000313" key="2">
    <source>
        <dbReference type="EMBL" id="SNT20042.1"/>
    </source>
</evidence>
<protein>
    <submittedName>
        <fullName evidence="2">Uncharacterized protein</fullName>
    </submittedName>
</protein>
<dbReference type="Proteomes" id="UP000198280">
    <property type="component" value="Unassembled WGS sequence"/>
</dbReference>
<dbReference type="RefSeq" id="WP_089226542.1">
    <property type="nucleotide sequence ID" value="NZ_FZOF01000016.1"/>
</dbReference>
<dbReference type="AlphaFoldDB" id="A0A239KQN1"/>
<evidence type="ECO:0000313" key="3">
    <source>
        <dbReference type="Proteomes" id="UP000198280"/>
    </source>
</evidence>
<organism evidence="2 3">
    <name type="scientific">Actinacidiphila glaucinigra</name>
    <dbReference type="NCBI Taxonomy" id="235986"/>
    <lineage>
        <taxon>Bacteria</taxon>
        <taxon>Bacillati</taxon>
        <taxon>Actinomycetota</taxon>
        <taxon>Actinomycetes</taxon>
        <taxon>Kitasatosporales</taxon>
        <taxon>Streptomycetaceae</taxon>
        <taxon>Actinacidiphila</taxon>
    </lineage>
</organism>
<accession>A0A239KQN1</accession>
<proteinExistence type="predicted"/>
<feature type="region of interest" description="Disordered" evidence="1">
    <location>
        <begin position="1"/>
        <end position="20"/>
    </location>
</feature>
<gene>
    <name evidence="2" type="ORF">SAMN05216252_116100</name>
</gene>
<reference evidence="2 3" key="1">
    <citation type="submission" date="2017-06" db="EMBL/GenBank/DDBJ databases">
        <authorList>
            <person name="Kim H.J."/>
            <person name="Triplett B.A."/>
        </authorList>
    </citation>
    <scope>NUCLEOTIDE SEQUENCE [LARGE SCALE GENOMIC DNA]</scope>
    <source>
        <strain evidence="2 3">CGMCC 4.1858</strain>
    </source>
</reference>
<evidence type="ECO:0000256" key="1">
    <source>
        <dbReference type="SAM" id="MobiDB-lite"/>
    </source>
</evidence>
<name>A0A239KQN1_9ACTN</name>
<dbReference type="OrthoDB" id="2099148at201174"/>
<keyword evidence="3" id="KW-1185">Reference proteome</keyword>
<sequence length="453" mass="50578">MSESEHAVEEPDWDEYEYDDGRWVDDDEKVRTALEEARRSPQQGVPRLLGMLTDTDLDGWREYGTDLSRRQQILDWLLQQRGDVAAAATWVCLNAQSMYELQVIYLSADHPREQKPGEQDSHGRTKPYDWAPALRLLVSAQDLDEDLRMEAVGSLLQGEATLKDVQRIAPDLDLEAMVGGWPGVSDSTIELIQVDIAGDGSRPWSARLSALEHLREENPLLADSAAVAMIKDLPADGIRPSELALLATRVRTDLLRSIAEADDADAFWHREQAFDVTMLTLDAAARQTPHGLPGHWVHEEVREAVRERWGPNGLTDGRLDDEDLIDLNSLVHRYLAYRRDLAASLLDDMALFERSAVTWSVFPMAFGVVVAHVGDDDEWLAIRTCPNPTTEPSVKWKMSLYASGTGLVAQQSGIDALTAIGRLETADNFHVARLRQSFRAGWSALLDTLHGCP</sequence>
<dbReference type="EMBL" id="FZOF01000016">
    <property type="protein sequence ID" value="SNT20042.1"/>
    <property type="molecule type" value="Genomic_DNA"/>
</dbReference>